<dbReference type="Proteomes" id="UP001055712">
    <property type="component" value="Unassembled WGS sequence"/>
</dbReference>
<reference evidence="2" key="1">
    <citation type="journal article" date="2019" name="Plant J.">
        <title>Chlorella vulgaris genome assembly and annotation reveals the molecular basis for metabolic acclimation to high light conditions.</title>
        <authorList>
            <person name="Cecchin M."/>
            <person name="Marcolungo L."/>
            <person name="Rossato M."/>
            <person name="Girolomoni L."/>
            <person name="Cosentino E."/>
            <person name="Cuine S."/>
            <person name="Li-Beisson Y."/>
            <person name="Delledonne M."/>
            <person name="Ballottari M."/>
        </authorList>
    </citation>
    <scope>NUCLEOTIDE SEQUENCE</scope>
    <source>
        <strain evidence="2">211/11P</strain>
    </source>
</reference>
<evidence type="ECO:0000313" key="2">
    <source>
        <dbReference type="EMBL" id="KAI3433379.1"/>
    </source>
</evidence>
<reference evidence="2" key="2">
    <citation type="submission" date="2020-11" db="EMBL/GenBank/DDBJ databases">
        <authorList>
            <person name="Cecchin M."/>
            <person name="Marcolungo L."/>
            <person name="Rossato M."/>
            <person name="Girolomoni L."/>
            <person name="Cosentino E."/>
            <person name="Cuine S."/>
            <person name="Li-Beisson Y."/>
            <person name="Delledonne M."/>
            <person name="Ballottari M."/>
        </authorList>
    </citation>
    <scope>NUCLEOTIDE SEQUENCE</scope>
    <source>
        <strain evidence="2">211/11P</strain>
        <tissue evidence="2">Whole cell</tissue>
    </source>
</reference>
<evidence type="ECO:0000313" key="3">
    <source>
        <dbReference type="Proteomes" id="UP001055712"/>
    </source>
</evidence>
<proteinExistence type="predicted"/>
<comment type="caution">
    <text evidence="2">The sequence shown here is derived from an EMBL/GenBank/DDBJ whole genome shotgun (WGS) entry which is preliminary data.</text>
</comment>
<protein>
    <submittedName>
        <fullName evidence="2">Uncharacterized protein</fullName>
    </submittedName>
</protein>
<name>A0A9D4TS15_CHLVU</name>
<organism evidence="2 3">
    <name type="scientific">Chlorella vulgaris</name>
    <name type="common">Green alga</name>
    <dbReference type="NCBI Taxonomy" id="3077"/>
    <lineage>
        <taxon>Eukaryota</taxon>
        <taxon>Viridiplantae</taxon>
        <taxon>Chlorophyta</taxon>
        <taxon>core chlorophytes</taxon>
        <taxon>Trebouxiophyceae</taxon>
        <taxon>Chlorellales</taxon>
        <taxon>Chlorellaceae</taxon>
        <taxon>Chlorella clade</taxon>
        <taxon>Chlorella</taxon>
    </lineage>
</organism>
<gene>
    <name evidence="2" type="ORF">D9Q98_003195</name>
</gene>
<feature type="region of interest" description="Disordered" evidence="1">
    <location>
        <begin position="1"/>
        <end position="55"/>
    </location>
</feature>
<accession>A0A9D4TS15</accession>
<dbReference type="AlphaFoldDB" id="A0A9D4TS15"/>
<evidence type="ECO:0000256" key="1">
    <source>
        <dbReference type="SAM" id="MobiDB-lite"/>
    </source>
</evidence>
<sequence length="156" mass="16220">MCNAVTLAAPATTSGSPKRRRQSKASPCSGAKKLKPSPTRAPATPRHAQQRKAAQLPPAACGYAAAGSRLDAAAAELCRVQVQAAGSPDASARSTNGGYSHMNLLSLPDLDLWASQEAWGDDFLPASPLTHVDFLTDADMAALRDLATTPELLLCP</sequence>
<keyword evidence="3" id="KW-1185">Reference proteome</keyword>
<dbReference type="EMBL" id="SIDB01000004">
    <property type="protein sequence ID" value="KAI3433379.1"/>
    <property type="molecule type" value="Genomic_DNA"/>
</dbReference>